<dbReference type="AlphaFoldDB" id="A0A9I9EJE8"/>
<accession>A0A9I9EJE8</accession>
<organism evidence="1">
    <name type="scientific">Cucumis melo</name>
    <name type="common">Muskmelon</name>
    <dbReference type="NCBI Taxonomy" id="3656"/>
    <lineage>
        <taxon>Eukaryota</taxon>
        <taxon>Viridiplantae</taxon>
        <taxon>Streptophyta</taxon>
        <taxon>Embryophyta</taxon>
        <taxon>Tracheophyta</taxon>
        <taxon>Spermatophyta</taxon>
        <taxon>Magnoliopsida</taxon>
        <taxon>eudicotyledons</taxon>
        <taxon>Gunneridae</taxon>
        <taxon>Pentapetalae</taxon>
        <taxon>rosids</taxon>
        <taxon>fabids</taxon>
        <taxon>Cucurbitales</taxon>
        <taxon>Cucurbitaceae</taxon>
        <taxon>Benincaseae</taxon>
        <taxon>Cucumis</taxon>
    </lineage>
</organism>
<dbReference type="EnsemblPlants" id="MELO3C034565.2.1">
    <property type="protein sequence ID" value="MELO3C034565.2.1"/>
    <property type="gene ID" value="MELO3C034565.2"/>
</dbReference>
<evidence type="ECO:0000313" key="1">
    <source>
        <dbReference type="EnsemblPlants" id="MELO3C034565.2.1"/>
    </source>
</evidence>
<sequence length="65" mass="6700">MDQSLCGINGALRVEMSTGQGGPGCHYPSVPLPIPSPQIFLLSTPSPILILGVFGDFSSILDGSL</sequence>
<reference evidence="1" key="1">
    <citation type="submission" date="2023-03" db="UniProtKB">
        <authorList>
            <consortium name="EnsemblPlants"/>
        </authorList>
    </citation>
    <scope>IDENTIFICATION</scope>
</reference>
<proteinExistence type="predicted"/>
<protein>
    <submittedName>
        <fullName evidence="1">Uncharacterized protein</fullName>
    </submittedName>
</protein>
<name>A0A9I9EJE8_CUCME</name>
<dbReference type="Gramene" id="MELO3C034565.2.1">
    <property type="protein sequence ID" value="MELO3C034565.2.1"/>
    <property type="gene ID" value="MELO3C034565.2"/>
</dbReference>